<sequence length="471" mass="51133">MRISRDSLSPSLVDLLSAWTVTFQTTAAAFLAQPSVISEPFSRVCELHNTLLLLEQSKQPTTVLEVLRESEDDDDDDTATLKRKSVDPQNDAVRQAQELLGFMLNAEFVLFELYREYAIRMNPSLSHWVTVSRDFDRWYKANTGPDGQPVGEWGVKEKVFKIRVAFVKGILAEQGPKLAQITPHDCASRGLDFTIDLHTFNSALREQGLYDSDSEEPSPSYSTLLETSTDESGYSSASGITSNTQSPSNGAPPAQDQLSAILVRAVSEVISSALTTNVLEHLDANRSLLNSYPLDFISVSTLTGLVSFNPILARGIMVLLLSEGTSSTRRSEVLSTLSFLPVVLATLDLLNRIITQSRLLTKDEASLLLHGFLANAIRSAEALGENGGAAAAAAAAGYEDYEATGGGVAGGVGGGGRRAQTRSVTLLCLFITSLLRDGAVEAQEVYYEVQELGVRFVWVKEARELWKSICG</sequence>
<evidence type="ECO:0008006" key="4">
    <source>
        <dbReference type="Google" id="ProtNLM"/>
    </source>
</evidence>
<dbReference type="Pfam" id="PF10155">
    <property type="entry name" value="CNOT11"/>
    <property type="match status" value="1"/>
</dbReference>
<reference evidence="2 3" key="1">
    <citation type="submission" date="2024-02" db="EMBL/GenBank/DDBJ databases">
        <title>Discinaceae phylogenomics.</title>
        <authorList>
            <person name="Dirks A.C."/>
            <person name="James T.Y."/>
        </authorList>
    </citation>
    <scope>NUCLEOTIDE SEQUENCE [LARGE SCALE GENOMIC DNA]</scope>
    <source>
        <strain evidence="2 3">ACD0624</strain>
    </source>
</reference>
<proteinExistence type="predicted"/>
<evidence type="ECO:0000313" key="3">
    <source>
        <dbReference type="Proteomes" id="UP001447188"/>
    </source>
</evidence>
<dbReference type="EMBL" id="JBBBZM010000048">
    <property type="protein sequence ID" value="KAL0636554.1"/>
    <property type="molecule type" value="Genomic_DNA"/>
</dbReference>
<evidence type="ECO:0000256" key="1">
    <source>
        <dbReference type="SAM" id="MobiDB-lite"/>
    </source>
</evidence>
<feature type="compositionally biased region" description="Polar residues" evidence="1">
    <location>
        <begin position="223"/>
        <end position="249"/>
    </location>
</feature>
<feature type="region of interest" description="Disordered" evidence="1">
    <location>
        <begin position="209"/>
        <end position="254"/>
    </location>
</feature>
<accession>A0ABR3GKV1</accession>
<name>A0ABR3GKV1_9PEZI</name>
<evidence type="ECO:0000313" key="2">
    <source>
        <dbReference type="EMBL" id="KAL0636554.1"/>
    </source>
</evidence>
<organism evidence="2 3">
    <name type="scientific">Discina gigas</name>
    <dbReference type="NCBI Taxonomy" id="1032678"/>
    <lineage>
        <taxon>Eukaryota</taxon>
        <taxon>Fungi</taxon>
        <taxon>Dikarya</taxon>
        <taxon>Ascomycota</taxon>
        <taxon>Pezizomycotina</taxon>
        <taxon>Pezizomycetes</taxon>
        <taxon>Pezizales</taxon>
        <taxon>Discinaceae</taxon>
        <taxon>Discina</taxon>
    </lineage>
</organism>
<keyword evidence="3" id="KW-1185">Reference proteome</keyword>
<dbReference type="Proteomes" id="UP001447188">
    <property type="component" value="Unassembled WGS sequence"/>
</dbReference>
<protein>
    <recommendedName>
        <fullName evidence="4">CCR4-NOT transcription complex subunit 11</fullName>
    </recommendedName>
</protein>
<gene>
    <name evidence="2" type="ORF">Q9L58_004509</name>
</gene>
<comment type="caution">
    <text evidence="2">The sequence shown here is derived from an EMBL/GenBank/DDBJ whole genome shotgun (WGS) entry which is preliminary data.</text>
</comment>
<dbReference type="InterPro" id="IPR019312">
    <property type="entry name" value="CNOT11"/>
</dbReference>